<dbReference type="PANTHER" id="PTHR46558">
    <property type="entry name" value="TRACRIPTIONAL REGULATORY PROTEIN-RELATED-RELATED"/>
    <property type="match status" value="1"/>
</dbReference>
<name>A0A0F3HMM6_9STRE</name>
<dbReference type="InterPro" id="IPR010982">
    <property type="entry name" value="Lambda_DNA-bd_dom_sf"/>
</dbReference>
<dbReference type="AlphaFoldDB" id="A0A0F3HMM6"/>
<feature type="domain" description="HTH cro/C1-type" evidence="2">
    <location>
        <begin position="4"/>
        <end position="58"/>
    </location>
</feature>
<dbReference type="InterPro" id="IPR001387">
    <property type="entry name" value="Cro/C1-type_HTH"/>
</dbReference>
<dbReference type="GO" id="GO:0003677">
    <property type="term" value="F:DNA binding"/>
    <property type="evidence" value="ECO:0007669"/>
    <property type="project" value="UniProtKB-KW"/>
</dbReference>
<reference evidence="3 4" key="1">
    <citation type="submission" date="2015-02" db="EMBL/GenBank/DDBJ databases">
        <title>Evolution of amylase-binding proteins of oral streptococcal species.</title>
        <authorList>
            <person name="Haase E.M."/>
        </authorList>
    </citation>
    <scope>NUCLEOTIDE SEQUENCE [LARGE SCALE GENOMIC DNA]</scope>
    <source>
        <strain evidence="3 4">UC6950A</strain>
    </source>
</reference>
<evidence type="ECO:0000259" key="2">
    <source>
        <dbReference type="PROSITE" id="PS50943"/>
    </source>
</evidence>
<accession>A0A0F3HMM6</accession>
<evidence type="ECO:0000313" key="3">
    <source>
        <dbReference type="EMBL" id="KJU95499.1"/>
    </source>
</evidence>
<dbReference type="CDD" id="cd00093">
    <property type="entry name" value="HTH_XRE"/>
    <property type="match status" value="1"/>
</dbReference>
<proteinExistence type="predicted"/>
<organism evidence="3 4">
    <name type="scientific">Streptococcus infantis</name>
    <dbReference type="NCBI Taxonomy" id="68892"/>
    <lineage>
        <taxon>Bacteria</taxon>
        <taxon>Bacillati</taxon>
        <taxon>Bacillota</taxon>
        <taxon>Bacilli</taxon>
        <taxon>Lactobacillales</taxon>
        <taxon>Streptococcaceae</taxon>
        <taxon>Streptococcus</taxon>
    </lineage>
</organism>
<dbReference type="PANTHER" id="PTHR46558:SF11">
    <property type="entry name" value="HTH-TYPE TRANSCRIPTIONAL REGULATOR XRE"/>
    <property type="match status" value="1"/>
</dbReference>
<sequence length="180" mass="21097">MNRLKELRQKNELSQKEIAEILGFSLRSFQRMENGESQIKPEKAQQLADFFGVSVGYLLGYEVIDLMGATDLEEYIFFNGDYSNPDKTRKEYFEKISEKIKTYKKVADSLNGRYNKNKAIEAIELLENNGENDLDDIFEILRDKIELALFRNMVQYQLLSTRFHHPDSKDKILDSFKGFE</sequence>
<dbReference type="Gene3D" id="1.10.260.40">
    <property type="entry name" value="lambda repressor-like DNA-binding domains"/>
    <property type="match status" value="1"/>
</dbReference>
<dbReference type="SMART" id="SM00530">
    <property type="entry name" value="HTH_XRE"/>
    <property type="match status" value="1"/>
</dbReference>
<dbReference type="PATRIC" id="fig|28037.218.peg.251"/>
<keyword evidence="1 3" id="KW-0238">DNA-binding</keyword>
<dbReference type="PROSITE" id="PS50943">
    <property type="entry name" value="HTH_CROC1"/>
    <property type="match status" value="1"/>
</dbReference>
<dbReference type="Pfam" id="PF01381">
    <property type="entry name" value="HTH_3"/>
    <property type="match status" value="1"/>
</dbReference>
<evidence type="ECO:0000313" key="4">
    <source>
        <dbReference type="Proteomes" id="UP000033405"/>
    </source>
</evidence>
<dbReference type="Proteomes" id="UP000033405">
    <property type="component" value="Unassembled WGS sequence"/>
</dbReference>
<gene>
    <name evidence="3" type="ORF">TZ96_00257</name>
</gene>
<protein>
    <submittedName>
        <fullName evidence="3">DNA-binding phage protein</fullName>
    </submittedName>
</protein>
<dbReference type="RefSeq" id="WP_239665537.1">
    <property type="nucleotide sequence ID" value="NZ_JYOV01000003.1"/>
</dbReference>
<comment type="caution">
    <text evidence="3">The sequence shown here is derived from an EMBL/GenBank/DDBJ whole genome shotgun (WGS) entry which is preliminary data.</text>
</comment>
<evidence type="ECO:0000256" key="1">
    <source>
        <dbReference type="ARBA" id="ARBA00023125"/>
    </source>
</evidence>
<dbReference type="SUPFAM" id="SSF47413">
    <property type="entry name" value="lambda repressor-like DNA-binding domains"/>
    <property type="match status" value="1"/>
</dbReference>
<dbReference type="EMBL" id="JYOV01000003">
    <property type="protein sequence ID" value="KJU95499.1"/>
    <property type="molecule type" value="Genomic_DNA"/>
</dbReference>